<dbReference type="GO" id="GO:0003677">
    <property type="term" value="F:DNA binding"/>
    <property type="evidence" value="ECO:0007669"/>
    <property type="project" value="InterPro"/>
</dbReference>
<evidence type="ECO:0000313" key="3">
    <source>
        <dbReference type="Proteomes" id="UP000320653"/>
    </source>
</evidence>
<dbReference type="GO" id="GO:0016987">
    <property type="term" value="F:sigma factor activity"/>
    <property type="evidence" value="ECO:0007669"/>
    <property type="project" value="InterPro"/>
</dbReference>
<dbReference type="CDD" id="cd06171">
    <property type="entry name" value="Sigma70_r4"/>
    <property type="match status" value="1"/>
</dbReference>
<name>A0A561Q0N8_9HYPH</name>
<protein>
    <submittedName>
        <fullName evidence="2">Sigma-70-like protein</fullName>
    </submittedName>
</protein>
<dbReference type="Proteomes" id="UP000320653">
    <property type="component" value="Unassembled WGS sequence"/>
</dbReference>
<dbReference type="RefSeq" id="WP_348642856.1">
    <property type="nucleotide sequence ID" value="NZ_VIWP01000017.1"/>
</dbReference>
<dbReference type="AlphaFoldDB" id="A0A561Q0N8"/>
<dbReference type="InterPro" id="IPR036388">
    <property type="entry name" value="WH-like_DNA-bd_sf"/>
</dbReference>
<dbReference type="EMBL" id="VIWP01000017">
    <property type="protein sequence ID" value="TWF43924.1"/>
    <property type="molecule type" value="Genomic_DNA"/>
</dbReference>
<dbReference type="InterPro" id="IPR013249">
    <property type="entry name" value="RNA_pol_sigma70_r4_t2"/>
</dbReference>
<dbReference type="Gene3D" id="1.10.10.10">
    <property type="entry name" value="Winged helix-like DNA-binding domain superfamily/Winged helix DNA-binding domain"/>
    <property type="match status" value="1"/>
</dbReference>
<dbReference type="SUPFAM" id="SSF88659">
    <property type="entry name" value="Sigma3 and sigma4 domains of RNA polymerase sigma factors"/>
    <property type="match status" value="1"/>
</dbReference>
<evidence type="ECO:0000259" key="1">
    <source>
        <dbReference type="Pfam" id="PF08281"/>
    </source>
</evidence>
<evidence type="ECO:0000313" key="2">
    <source>
        <dbReference type="EMBL" id="TWF43924.1"/>
    </source>
</evidence>
<organism evidence="2 3">
    <name type="scientific">Neorhizobium alkalisoli</name>
    <dbReference type="NCBI Taxonomy" id="528178"/>
    <lineage>
        <taxon>Bacteria</taxon>
        <taxon>Pseudomonadati</taxon>
        <taxon>Pseudomonadota</taxon>
        <taxon>Alphaproteobacteria</taxon>
        <taxon>Hyphomicrobiales</taxon>
        <taxon>Rhizobiaceae</taxon>
        <taxon>Rhizobium/Agrobacterium group</taxon>
        <taxon>Neorhizobium</taxon>
    </lineage>
</organism>
<comment type="caution">
    <text evidence="2">The sequence shown here is derived from an EMBL/GenBank/DDBJ whole genome shotgun (WGS) entry which is preliminary data.</text>
</comment>
<gene>
    <name evidence="2" type="ORF">FHW37_11712</name>
</gene>
<proteinExistence type="predicted"/>
<accession>A0A561Q0N8</accession>
<dbReference type="GO" id="GO:0006352">
    <property type="term" value="P:DNA-templated transcription initiation"/>
    <property type="evidence" value="ECO:0007669"/>
    <property type="project" value="InterPro"/>
</dbReference>
<sequence>MRNTYYTRYAKSRREHVGISDEMMVMMPVAAGQEWAWRAQELERAFLALTPLYRQALHMIAIEGISYEDAADRCHCPIGTIKSRVNRARFELSRRLDS</sequence>
<dbReference type="InterPro" id="IPR013324">
    <property type="entry name" value="RNA_pol_sigma_r3/r4-like"/>
</dbReference>
<feature type="domain" description="RNA polymerase sigma factor 70 region 4 type 2" evidence="1">
    <location>
        <begin position="40"/>
        <end position="89"/>
    </location>
</feature>
<reference evidence="2 3" key="1">
    <citation type="submission" date="2019-06" db="EMBL/GenBank/DDBJ databases">
        <title>Sorghum-associated microbial communities from plants grown in Nebraska, USA.</title>
        <authorList>
            <person name="Schachtman D."/>
        </authorList>
    </citation>
    <scope>NUCLEOTIDE SEQUENCE [LARGE SCALE GENOMIC DNA]</scope>
    <source>
        <strain evidence="2 3">1225</strain>
    </source>
</reference>
<dbReference type="Pfam" id="PF08281">
    <property type="entry name" value="Sigma70_r4_2"/>
    <property type="match status" value="1"/>
</dbReference>
<keyword evidence="3" id="KW-1185">Reference proteome</keyword>